<dbReference type="OrthoDB" id="10255969at2759"/>
<protein>
    <submittedName>
        <fullName evidence="7">P-loop containing nucleoside triphosphate hydrolase protein</fullName>
    </submittedName>
</protein>
<evidence type="ECO:0000256" key="5">
    <source>
        <dbReference type="SAM" id="MobiDB-lite"/>
    </source>
</evidence>
<feature type="region of interest" description="Disordered" evidence="5">
    <location>
        <begin position="161"/>
        <end position="183"/>
    </location>
</feature>
<proteinExistence type="inferred from homology"/>
<dbReference type="InterPro" id="IPR003593">
    <property type="entry name" value="AAA+_ATPase"/>
</dbReference>
<dbReference type="InterPro" id="IPR003439">
    <property type="entry name" value="ABC_transporter-like_ATP-bd"/>
</dbReference>
<evidence type="ECO:0000256" key="2">
    <source>
        <dbReference type="ARBA" id="ARBA00022448"/>
    </source>
</evidence>
<keyword evidence="7" id="KW-0378">Hydrolase</keyword>
<accession>A0A9P5YAN3</accession>
<comment type="caution">
    <text evidence="7">The sequence shown here is derived from an EMBL/GenBank/DDBJ whole genome shotgun (WGS) entry which is preliminary data.</text>
</comment>
<dbReference type="GO" id="GO:0005524">
    <property type="term" value="F:ATP binding"/>
    <property type="evidence" value="ECO:0007669"/>
    <property type="project" value="UniProtKB-KW"/>
</dbReference>
<dbReference type="PANTHER" id="PTHR43117:SF4">
    <property type="entry name" value="OSMOPROTECTANT IMPORT ATP-BINDING PROTEIN OSMV"/>
    <property type="match status" value="1"/>
</dbReference>
<dbReference type="SUPFAM" id="SSF52540">
    <property type="entry name" value="P-loop containing nucleoside triphosphate hydrolases"/>
    <property type="match status" value="2"/>
</dbReference>
<name>A0A9P5YAN3_9AGAR</name>
<dbReference type="GO" id="GO:0016887">
    <property type="term" value="F:ATP hydrolysis activity"/>
    <property type="evidence" value="ECO:0007669"/>
    <property type="project" value="InterPro"/>
</dbReference>
<keyword evidence="8" id="KW-1185">Reference proteome</keyword>
<dbReference type="Gene3D" id="3.40.50.300">
    <property type="entry name" value="P-loop containing nucleotide triphosphate hydrolases"/>
    <property type="match status" value="2"/>
</dbReference>
<keyword evidence="3" id="KW-0547">Nucleotide-binding</keyword>
<dbReference type="Proteomes" id="UP000807353">
    <property type="component" value="Unassembled WGS sequence"/>
</dbReference>
<dbReference type="PANTHER" id="PTHR43117">
    <property type="entry name" value="OSMOPROTECTANT IMPORT ATP-BINDING PROTEIN OSMV"/>
    <property type="match status" value="1"/>
</dbReference>
<organism evidence="7 8">
    <name type="scientific">Collybia nuda</name>
    <dbReference type="NCBI Taxonomy" id="64659"/>
    <lineage>
        <taxon>Eukaryota</taxon>
        <taxon>Fungi</taxon>
        <taxon>Dikarya</taxon>
        <taxon>Basidiomycota</taxon>
        <taxon>Agaricomycotina</taxon>
        <taxon>Agaricomycetes</taxon>
        <taxon>Agaricomycetidae</taxon>
        <taxon>Agaricales</taxon>
        <taxon>Tricholomatineae</taxon>
        <taxon>Clitocybaceae</taxon>
        <taxon>Collybia</taxon>
    </lineage>
</organism>
<dbReference type="EMBL" id="MU150249">
    <property type="protein sequence ID" value="KAF9465209.1"/>
    <property type="molecule type" value="Genomic_DNA"/>
</dbReference>
<feature type="domain" description="ABC transporter" evidence="6">
    <location>
        <begin position="38"/>
        <end position="311"/>
    </location>
</feature>
<evidence type="ECO:0000313" key="8">
    <source>
        <dbReference type="Proteomes" id="UP000807353"/>
    </source>
</evidence>
<dbReference type="InterPro" id="IPR027417">
    <property type="entry name" value="P-loop_NTPase"/>
</dbReference>
<gene>
    <name evidence="7" type="ORF">BDZ94DRAFT_1160393</name>
</gene>
<dbReference type="AlphaFoldDB" id="A0A9P5YAN3"/>
<sequence>MSLRAPYKALRHPGLVFRPSRRFSVLRRDDLQNTVIHIPKADIYRFGDPNFVRPLFRDVEWTVKEGEAWAIVGSGSGEKTSLLQVLLGHLRISPSPPPPGGLFPFLNSPSSGSPRDPLECISIVSFGNRRRAAGGAFYDYTARYGAVREEDRLTLRQSMFPESQPPEFGLNTNTPENSPPPRLSEQEMQVFNYLVDKMGLAALLDLPLIALSNGQTRRARVIKAILSRPELLLLDEPLTGLDLQNRPTLLEILRSLHSARSPRVILGLRTQDPVPEWITHVAFVKDGKVITGPKEEVLSATEHFHKPQPAGAKISPTPVGELVVEMKGVGVKYGNRTVLNNINWEIRQGERWHLQGTNGSGKTTLLSLLTGDHPQSYTQPHLHLHGLPRHRIPTPHLHSLVGLVSPELFDAFPRRAGMSVWEAVGTGFDGGFVPLGTHGVGTGIMAPLDEAGIQWRVRRCQAVIDALGPRSWSNDTRAGESAEAFAKRAFVDLSVGEQRMVLLMRALVGRPPLVLLDEVWSGMDEGMVRAARRYLREGGVGDEQGVVVITHWEDEVPWTEEDGVKRFRLDGGEGRVQTLD</sequence>
<dbReference type="SMART" id="SM00382">
    <property type="entry name" value="AAA"/>
    <property type="match status" value="2"/>
</dbReference>
<keyword evidence="4" id="KW-0067">ATP-binding</keyword>
<comment type="similarity">
    <text evidence="1">Belongs to the ABC transporter superfamily.</text>
</comment>
<evidence type="ECO:0000256" key="4">
    <source>
        <dbReference type="ARBA" id="ARBA00022840"/>
    </source>
</evidence>
<keyword evidence="2" id="KW-0813">Transport</keyword>
<feature type="domain" description="ABC transporter" evidence="6">
    <location>
        <begin position="324"/>
        <end position="579"/>
    </location>
</feature>
<evidence type="ECO:0000256" key="3">
    <source>
        <dbReference type="ARBA" id="ARBA00022741"/>
    </source>
</evidence>
<reference evidence="7" key="1">
    <citation type="submission" date="2020-11" db="EMBL/GenBank/DDBJ databases">
        <authorList>
            <consortium name="DOE Joint Genome Institute"/>
            <person name="Ahrendt S."/>
            <person name="Riley R."/>
            <person name="Andreopoulos W."/>
            <person name="Labutti K."/>
            <person name="Pangilinan J."/>
            <person name="Ruiz-Duenas F.J."/>
            <person name="Barrasa J.M."/>
            <person name="Sanchez-Garcia M."/>
            <person name="Camarero S."/>
            <person name="Miyauchi S."/>
            <person name="Serrano A."/>
            <person name="Linde D."/>
            <person name="Babiker R."/>
            <person name="Drula E."/>
            <person name="Ayuso-Fernandez I."/>
            <person name="Pacheco R."/>
            <person name="Padilla G."/>
            <person name="Ferreira P."/>
            <person name="Barriuso J."/>
            <person name="Kellner H."/>
            <person name="Castanera R."/>
            <person name="Alfaro M."/>
            <person name="Ramirez L."/>
            <person name="Pisabarro A.G."/>
            <person name="Kuo A."/>
            <person name="Tritt A."/>
            <person name="Lipzen A."/>
            <person name="He G."/>
            <person name="Yan M."/>
            <person name="Ng V."/>
            <person name="Cullen D."/>
            <person name="Martin F."/>
            <person name="Rosso M.-N."/>
            <person name="Henrissat B."/>
            <person name="Hibbett D."/>
            <person name="Martinez A.T."/>
            <person name="Grigoriev I.V."/>
        </authorList>
    </citation>
    <scope>NUCLEOTIDE SEQUENCE</scope>
    <source>
        <strain evidence="7">CBS 247.69</strain>
    </source>
</reference>
<dbReference type="PROSITE" id="PS50893">
    <property type="entry name" value="ABC_TRANSPORTER_2"/>
    <property type="match status" value="2"/>
</dbReference>
<dbReference type="Pfam" id="PF00005">
    <property type="entry name" value="ABC_tran"/>
    <property type="match status" value="2"/>
</dbReference>
<evidence type="ECO:0000313" key="7">
    <source>
        <dbReference type="EMBL" id="KAF9465209.1"/>
    </source>
</evidence>
<evidence type="ECO:0000256" key="1">
    <source>
        <dbReference type="ARBA" id="ARBA00005417"/>
    </source>
</evidence>
<evidence type="ECO:0000259" key="6">
    <source>
        <dbReference type="PROSITE" id="PS50893"/>
    </source>
</evidence>